<evidence type="ECO:0000259" key="2">
    <source>
        <dbReference type="Pfam" id="PF18962"/>
    </source>
</evidence>
<name>A0ABW8YYY5_9FLAO</name>
<dbReference type="Proteomes" id="UP001629156">
    <property type="component" value="Unassembled WGS sequence"/>
</dbReference>
<comment type="caution">
    <text evidence="3">The sequence shown here is derived from an EMBL/GenBank/DDBJ whole genome shotgun (WGS) entry which is preliminary data.</text>
</comment>
<keyword evidence="1" id="KW-0732">Signal</keyword>
<dbReference type="NCBIfam" id="TIGR04183">
    <property type="entry name" value="Por_Secre_tail"/>
    <property type="match status" value="1"/>
</dbReference>
<gene>
    <name evidence="3" type="ORF">ABS766_13985</name>
</gene>
<dbReference type="PANTHER" id="PTHR42754">
    <property type="entry name" value="ENDOGLUCANASE"/>
    <property type="match status" value="1"/>
</dbReference>
<dbReference type="InterPro" id="IPR026444">
    <property type="entry name" value="Secre_tail"/>
</dbReference>
<dbReference type="SUPFAM" id="SSF50998">
    <property type="entry name" value="Quinoprotein alcohol dehydrogenase-like"/>
    <property type="match status" value="1"/>
</dbReference>
<dbReference type="InterPro" id="IPR015943">
    <property type="entry name" value="WD40/YVTN_repeat-like_dom_sf"/>
</dbReference>
<dbReference type="InterPro" id="IPR011047">
    <property type="entry name" value="Quinoprotein_ADH-like_sf"/>
</dbReference>
<organism evidence="3 4">
    <name type="scientific">Flavobacterium rhizosphaerae</name>
    <dbReference type="NCBI Taxonomy" id="3163298"/>
    <lineage>
        <taxon>Bacteria</taxon>
        <taxon>Pseudomonadati</taxon>
        <taxon>Bacteroidota</taxon>
        <taxon>Flavobacteriia</taxon>
        <taxon>Flavobacteriales</taxon>
        <taxon>Flavobacteriaceae</taxon>
        <taxon>Flavobacterium</taxon>
    </lineage>
</organism>
<dbReference type="RefSeq" id="WP_408085815.1">
    <property type="nucleotide sequence ID" value="NZ_JBELPZ010000018.1"/>
</dbReference>
<evidence type="ECO:0000313" key="4">
    <source>
        <dbReference type="Proteomes" id="UP001629156"/>
    </source>
</evidence>
<reference evidence="3 4" key="1">
    <citation type="submission" date="2024-06" db="EMBL/GenBank/DDBJ databases">
        <authorList>
            <person name="Kaempfer P."/>
            <person name="Viver T."/>
        </authorList>
    </citation>
    <scope>NUCLEOTIDE SEQUENCE [LARGE SCALE GENOMIC DNA]</scope>
    <source>
        <strain evidence="3 4">ST-119</strain>
    </source>
</reference>
<sequence length="537" mass="59154">MKNILLFIKGTLICSSLNAQDILWEKSYGGKHADYLLDAQPTADYGFILAGASLSKKTGNKTEDNQGNLDYWIWKMDEEGNEDWQKNFGGSGADILYSIKNTHDGGFILAGTSDSSVSGCKKDLCRGREDIWILKLNAKGSEEWQRTIGGPGQDLVKNIAQTIDGGYIVGGSSSSDISPEILKGGIDKYGKNEKNRGNLDYWIIKLDEVGEVEWQKTLGGNYVDRLESIQQTKDGGYIVGGYSNSPGSYDKEFEGYGDGDYWIIKLNKRGDTQWQKVLGGEQDDHIAAIIQLKEGGYIAGGNSISQTSGNKTKYNKQGTDFWVIKLDEKGGVLWQETYNTSHTDILTSLVENDDGTLLLGGYAQSEIFGDTKRKTDKKDINDYIALKISADGEEIWKGVVGSKGEDILKRLTETRDGGYLLSGTSKGEISRDRNSAKGQQDFWVVKLEDKEKKKNEEKVIIEAIPNPARPFTNIIVGFEFTSGTASVFDLSGKLLQTLDVDSRTIPLDFTDYPTGVYIVEVKTDAGTSSVKVLKANH</sequence>
<dbReference type="PANTHER" id="PTHR42754:SF1">
    <property type="entry name" value="LIPOPROTEIN"/>
    <property type="match status" value="1"/>
</dbReference>
<evidence type="ECO:0000313" key="3">
    <source>
        <dbReference type="EMBL" id="MFL9845531.1"/>
    </source>
</evidence>
<dbReference type="EMBL" id="JBELPZ010000018">
    <property type="protein sequence ID" value="MFL9845531.1"/>
    <property type="molecule type" value="Genomic_DNA"/>
</dbReference>
<evidence type="ECO:0000256" key="1">
    <source>
        <dbReference type="ARBA" id="ARBA00022729"/>
    </source>
</evidence>
<keyword evidence="4" id="KW-1185">Reference proteome</keyword>
<protein>
    <submittedName>
        <fullName evidence="3">T9SS type A sorting domain-containing protein</fullName>
    </submittedName>
</protein>
<dbReference type="Pfam" id="PF18962">
    <property type="entry name" value="Por_Secre_tail"/>
    <property type="match status" value="1"/>
</dbReference>
<dbReference type="Gene3D" id="2.130.10.10">
    <property type="entry name" value="YVTN repeat-like/Quinoprotein amine dehydrogenase"/>
    <property type="match status" value="1"/>
</dbReference>
<feature type="domain" description="Secretion system C-terminal sorting" evidence="2">
    <location>
        <begin position="465"/>
        <end position="532"/>
    </location>
</feature>
<accession>A0ABW8YYY5</accession>
<proteinExistence type="predicted"/>